<evidence type="ECO:0000256" key="9">
    <source>
        <dbReference type="ARBA" id="ARBA00022737"/>
    </source>
</evidence>
<dbReference type="Pfam" id="PF25390">
    <property type="entry name" value="WD40_RLD"/>
    <property type="match status" value="1"/>
</dbReference>
<evidence type="ECO:0000256" key="1">
    <source>
        <dbReference type="ARBA" id="ARBA00004229"/>
    </source>
</evidence>
<dbReference type="GO" id="GO:0008270">
    <property type="term" value="F:zinc ion binding"/>
    <property type="evidence" value="ECO:0007669"/>
    <property type="project" value="UniProtKB-KW"/>
</dbReference>
<keyword evidence="5" id="KW-0602">Photosynthesis</keyword>
<dbReference type="CDD" id="cd19165">
    <property type="entry name" value="HemeO"/>
    <property type="match status" value="1"/>
</dbReference>
<dbReference type="InterPro" id="IPR000408">
    <property type="entry name" value="Reg_chr_condens"/>
</dbReference>
<dbReference type="SMART" id="SM00064">
    <property type="entry name" value="FYVE"/>
    <property type="match status" value="1"/>
</dbReference>
<dbReference type="InterPro" id="IPR027988">
    <property type="entry name" value="BRX_N"/>
</dbReference>
<dbReference type="InterPro" id="IPR016084">
    <property type="entry name" value="Haem_Oase-like_multi-hlx"/>
</dbReference>
<evidence type="ECO:0000256" key="8">
    <source>
        <dbReference type="ARBA" id="ARBA00022723"/>
    </source>
</evidence>
<keyword evidence="6" id="KW-0349">Heme</keyword>
<feature type="repeat" description="RCC1" evidence="17">
    <location>
        <begin position="615"/>
        <end position="666"/>
    </location>
</feature>
<feature type="repeat" description="RCC1" evidence="17">
    <location>
        <begin position="784"/>
        <end position="835"/>
    </location>
</feature>
<sequence length="1530" mass="170793">MPSNSGDDNVLQVLIKNFDVLALPLVTLVYPLYASVKAIETRSLPEDEQWLTYWVLYALISLFELTFSKPLEWFPIWPYMKLFGICWLVLPQFNGAEHIYKHFIRPFYRDPQRATTKIWYVPHKKFNFFPKRDDDDILTAAEKYMEQHGTEAFERMIVRKDSYERGRSSRGFNNHMIFDDDYRICFVFDYQNQEDLKNIAASMADSLRTSLSERDVEQAITSLKKGSYLLKYGRRGKPKFCPFQLTSDESALVWYSGKEEKQIKLSQVLRIVPGQRTPTFKRYPRPEKEYQSFSLICPDRSLDLICKDKDEAEVWVVGLKSLITRVKVSKWKTTIKPEITSAECPTPHARRVSPFVTILDQVIQPSNETSTQTRLGKVFSDIVAITAPPSNNNQTEASGNLFCPFSPTPANVENSNLRFSTNDPIRLSLSSAVSTSSHGSYHEDFDALGDVFVWGESISDGVLSGTGNSLNSTTEDALLPKALESTIVLDAQNIACGKCHAVLVTKQGEIFSWGEGKGGKLGHGLETDAQKPKFISSVRGLGFKSLACGDFHTCAITQSGDLYSWGDGTHNVDLLGHGNESSCWIPKRVTGDLQGLYVSYVACGPWHTAVVASSGQLFTFGDGTFGALGHGDRRSTSVPREVESLIGLIVTKVACGVWHTAAVVEVTNEASEAEVGSSRGQVFTWGDGEKGQLGHGDNDTKLLPECVISLTNENICQVACGHSLTVSLTSRGHVYTMGSTAYGQLGNPTAKGNFPERVEGDIVEASVEEIACGSYHVAVLTSKSEIYTWGKGLNGQLGHGNVENKREPAVVGFLREKQVKAITCGSNFTAVICVHKWVPGSEHSLCAGCRNPFNFRRKRHNCYNCGLVFCKVCSSRKSLRAALAPDMNKPYRVCYGCFTKLKKSRESSPSTPTSRTRKLLNMRKSTDVSERDSLTQKFLSVNARLSSADSSLHYSERRHHRRDLKPEVNNSNVFPSMNGSLQPVGSPFSKGSTALPKIPKNMMVKIPGSGMSSRTTSPVSVKSTSPRRSYEVAAAESKQLKDSFNQDMAGLKEQVEQLASKAHQLEEELEKTKRQLKVVTAMAADEAEENRSAKEVIRSLTTQLKEMAEKQSQKDSISTNSKHTDKEKSETVTQTSNQTHIRSMVSQDSQNENNLTSKSFANGHRKQNDKPEKVVQDEPGVYLTLLSLPGGGTELKRVRFSRKQFTEEQAEKWWGENGAKKTPQPQRNPSSSIIFLIQSAKIPRFMATTRLNPSCHFPASTRLSCESYLGLRTTGRISYARTLTAPRGYLAVKANGGQASVVTAAAITEKQQKKYPGESKGFVEEMRFVAMRLHTKDQAREGEKESKSPEEGPVAKWEPTVEGYLQFLVDSKLVYDTLEGIINGSNFPTYAGFKKTGLERAESLRKDLEWFKEQGYEIPEPMAPGKTYSEYLKDLAENDPQAFICHFYNIYFAHSAGGQMIGTKVSKKILDNKELEFYKWDGQLSQLLQNVRQKLNKVAEWWTREEKSHCLEETEKSFKFSGEILRLILS</sequence>
<dbReference type="Proteomes" id="UP000516314">
    <property type="component" value="Chromosome 1"/>
</dbReference>
<evidence type="ECO:0000256" key="13">
    <source>
        <dbReference type="ARBA" id="ARBA00023002"/>
    </source>
</evidence>
<feature type="transmembrane region" description="Helical" evidence="19">
    <location>
        <begin position="51"/>
        <end position="68"/>
    </location>
</feature>
<feature type="compositionally biased region" description="Low complexity" evidence="18">
    <location>
        <begin position="1012"/>
        <end position="1027"/>
    </location>
</feature>
<dbReference type="GO" id="GO:0004392">
    <property type="term" value="F:heme oxygenase (decyclizing) activity"/>
    <property type="evidence" value="ECO:0007669"/>
    <property type="project" value="UniProtKB-EC"/>
</dbReference>
<dbReference type="InterPro" id="IPR011011">
    <property type="entry name" value="Znf_FYVE_PHD"/>
</dbReference>
<dbReference type="Pfam" id="PF08381">
    <property type="entry name" value="BRX"/>
    <property type="match status" value="1"/>
</dbReference>
<keyword evidence="19" id="KW-0472">Membrane</keyword>
<evidence type="ECO:0000259" key="20">
    <source>
        <dbReference type="PROSITE" id="PS50178"/>
    </source>
</evidence>
<dbReference type="Gene3D" id="2.30.29.30">
    <property type="entry name" value="Pleckstrin-homology domain (PH domain)/Phosphotyrosine-binding domain (PTB)"/>
    <property type="match status" value="1"/>
</dbReference>
<keyword evidence="19" id="KW-0812">Transmembrane</keyword>
<dbReference type="GO" id="GO:0009507">
    <property type="term" value="C:chloroplast"/>
    <property type="evidence" value="ECO:0007669"/>
    <property type="project" value="UniProtKB-SubCell"/>
</dbReference>
<name>A0A7G2E7R8_ARATH</name>
<dbReference type="SUPFAM" id="SSF50985">
    <property type="entry name" value="RCC1/BLIP-II"/>
    <property type="match status" value="1"/>
</dbReference>
<feature type="region of interest" description="Disordered" evidence="18">
    <location>
        <begin position="1007"/>
        <end position="1028"/>
    </location>
</feature>
<keyword evidence="10 16" id="KW-0863">Zinc-finger</keyword>
<keyword evidence="9" id="KW-0677">Repeat</keyword>
<dbReference type="FunFam" id="1.20.910.10:FF:000005">
    <property type="entry name" value="Heme oxygenase 1"/>
    <property type="match status" value="1"/>
</dbReference>
<feature type="domain" description="BRX" evidence="21">
    <location>
        <begin position="1171"/>
        <end position="1226"/>
    </location>
</feature>
<dbReference type="InterPro" id="IPR013591">
    <property type="entry name" value="Brevis_radix_dom"/>
</dbReference>
<evidence type="ECO:0000256" key="17">
    <source>
        <dbReference type="PROSITE-ProRule" id="PRU00235"/>
    </source>
</evidence>
<keyword evidence="7" id="KW-0934">Plastid</keyword>
<keyword evidence="14" id="KW-0408">Iron</keyword>
<dbReference type="FunFam" id="2.130.10.30:FF:000028">
    <property type="entry name" value="PH, RCC1 and FYVE domains-containing protein 1"/>
    <property type="match status" value="1"/>
</dbReference>
<dbReference type="InterPro" id="IPR013083">
    <property type="entry name" value="Znf_RING/FYVE/PHD"/>
</dbReference>
<dbReference type="InterPro" id="IPR009091">
    <property type="entry name" value="RCC1/BLIP-II"/>
</dbReference>
<protein>
    <recommendedName>
        <fullName evidence="3">heme oxygenase (biliverdin-producing)</fullName>
        <ecNumber evidence="3">1.14.14.18</ecNumber>
    </recommendedName>
</protein>
<keyword evidence="12" id="KW-0809">Transit peptide</keyword>
<dbReference type="Pfam" id="PF13713">
    <property type="entry name" value="BRX_N"/>
    <property type="match status" value="1"/>
</dbReference>
<keyword evidence="11" id="KW-0862">Zinc</keyword>
<feature type="compositionally biased region" description="Basic and acidic residues" evidence="18">
    <location>
        <begin position="1166"/>
        <end position="1176"/>
    </location>
</feature>
<dbReference type="InterPro" id="IPR058923">
    <property type="entry name" value="RCC1-like_dom"/>
</dbReference>
<keyword evidence="8" id="KW-0479">Metal-binding</keyword>
<evidence type="ECO:0000256" key="12">
    <source>
        <dbReference type="ARBA" id="ARBA00022946"/>
    </source>
</evidence>
<evidence type="ECO:0000256" key="10">
    <source>
        <dbReference type="ARBA" id="ARBA00022771"/>
    </source>
</evidence>
<evidence type="ECO:0000256" key="6">
    <source>
        <dbReference type="ARBA" id="ARBA00022617"/>
    </source>
</evidence>
<gene>
    <name evidence="22" type="ORF">AT9943_LOCUS5077</name>
</gene>
<keyword evidence="4" id="KW-0150">Chloroplast</keyword>
<feature type="transmembrane region" description="Helical" evidence="19">
    <location>
        <begin position="20"/>
        <end position="39"/>
    </location>
</feature>
<dbReference type="Gene3D" id="2.130.10.30">
    <property type="entry name" value="Regulator of chromosome condensation 1/beta-lactamase-inhibitor protein II"/>
    <property type="match status" value="3"/>
</dbReference>
<dbReference type="GO" id="GO:0020037">
    <property type="term" value="F:heme binding"/>
    <property type="evidence" value="ECO:0007669"/>
    <property type="project" value="UniProtKB-ARBA"/>
</dbReference>
<dbReference type="InterPro" id="IPR004345">
    <property type="entry name" value="TB2_DP1_HVA22"/>
</dbReference>
<comment type="catalytic activity">
    <reaction evidence="15">
        <text>heme b + 3 reduced [NADPH--hemoprotein reductase] + 3 O2 = biliverdin IXalpha + CO + Fe(2+) + 3 oxidized [NADPH--hemoprotein reductase] + 3 H2O + H(+)</text>
        <dbReference type="Rhea" id="RHEA:21764"/>
        <dbReference type="Rhea" id="RHEA-COMP:11964"/>
        <dbReference type="Rhea" id="RHEA-COMP:11965"/>
        <dbReference type="ChEBI" id="CHEBI:15377"/>
        <dbReference type="ChEBI" id="CHEBI:15378"/>
        <dbReference type="ChEBI" id="CHEBI:15379"/>
        <dbReference type="ChEBI" id="CHEBI:17245"/>
        <dbReference type="ChEBI" id="CHEBI:29033"/>
        <dbReference type="ChEBI" id="CHEBI:57618"/>
        <dbReference type="ChEBI" id="CHEBI:57991"/>
        <dbReference type="ChEBI" id="CHEBI:58210"/>
        <dbReference type="ChEBI" id="CHEBI:60344"/>
        <dbReference type="EC" id="1.14.14.18"/>
    </reaction>
</comment>
<dbReference type="Pfam" id="PF03134">
    <property type="entry name" value="TB2_DP1_HVA22"/>
    <property type="match status" value="1"/>
</dbReference>
<keyword evidence="13" id="KW-0560">Oxidoreductase</keyword>
<dbReference type="GO" id="GO:0015979">
    <property type="term" value="P:photosynthesis"/>
    <property type="evidence" value="ECO:0007669"/>
    <property type="project" value="UniProtKB-KW"/>
</dbReference>
<evidence type="ECO:0000256" key="15">
    <source>
        <dbReference type="ARBA" id="ARBA00048328"/>
    </source>
</evidence>
<dbReference type="Pfam" id="PF01363">
    <property type="entry name" value="FYVE"/>
    <property type="match status" value="1"/>
</dbReference>
<feature type="repeat" description="RCC1" evidence="17">
    <location>
        <begin position="680"/>
        <end position="731"/>
    </location>
</feature>
<dbReference type="InterPro" id="IPR051210">
    <property type="entry name" value="Ub_ligase/GEF_domain"/>
</dbReference>
<dbReference type="GO" id="GO:0006788">
    <property type="term" value="P:heme oxidation"/>
    <property type="evidence" value="ECO:0007669"/>
    <property type="project" value="InterPro"/>
</dbReference>
<dbReference type="Pfam" id="PF01126">
    <property type="entry name" value="Heme_oxygenase"/>
    <property type="match status" value="1"/>
</dbReference>
<dbReference type="Gene3D" id="3.30.40.10">
    <property type="entry name" value="Zinc/RING finger domain, C3HC4 (zinc finger)"/>
    <property type="match status" value="1"/>
</dbReference>
<feature type="repeat" description="RCC1" evidence="17">
    <location>
        <begin position="732"/>
        <end position="783"/>
    </location>
</feature>
<evidence type="ECO:0000256" key="7">
    <source>
        <dbReference type="ARBA" id="ARBA00022640"/>
    </source>
</evidence>
<evidence type="ECO:0000256" key="16">
    <source>
        <dbReference type="PROSITE-ProRule" id="PRU00091"/>
    </source>
</evidence>
<evidence type="ECO:0000256" key="5">
    <source>
        <dbReference type="ARBA" id="ARBA00022531"/>
    </source>
</evidence>
<dbReference type="PANTHER" id="PTHR22870">
    <property type="entry name" value="REGULATOR OF CHROMOSOME CONDENSATION"/>
    <property type="match status" value="1"/>
</dbReference>
<organism evidence="22 23">
    <name type="scientific">Arabidopsis thaliana</name>
    <name type="common">Mouse-ear cress</name>
    <dbReference type="NCBI Taxonomy" id="3702"/>
    <lineage>
        <taxon>Eukaryota</taxon>
        <taxon>Viridiplantae</taxon>
        <taxon>Streptophyta</taxon>
        <taxon>Embryophyta</taxon>
        <taxon>Tracheophyta</taxon>
        <taxon>Spermatophyta</taxon>
        <taxon>Magnoliopsida</taxon>
        <taxon>eudicotyledons</taxon>
        <taxon>Gunneridae</taxon>
        <taxon>Pentapetalae</taxon>
        <taxon>rosids</taxon>
        <taxon>malvids</taxon>
        <taxon>Brassicales</taxon>
        <taxon>Brassicaceae</taxon>
        <taxon>Camelineae</taxon>
        <taxon>Arabidopsis</taxon>
    </lineage>
</organism>
<dbReference type="Gene3D" id="1.20.910.10">
    <property type="entry name" value="Heme oxygenase-like"/>
    <property type="match status" value="1"/>
</dbReference>
<reference evidence="22 23" key="1">
    <citation type="submission" date="2020-09" db="EMBL/GenBank/DDBJ databases">
        <authorList>
            <person name="Ashkenazy H."/>
        </authorList>
    </citation>
    <scope>NUCLEOTIDE SEQUENCE [LARGE SCALE GENOMIC DNA]</scope>
    <source>
        <strain evidence="23">cv. Cdm-0</strain>
    </source>
</reference>
<dbReference type="PANTHER" id="PTHR22870:SF358">
    <property type="entry name" value="REGULATOR OF CHROMOSOME CONDENSATION (RCC1) FAMILY WITH FYVE ZINC FINGER DOMAIN-CONTAINING PROTEIN"/>
    <property type="match status" value="1"/>
</dbReference>
<dbReference type="InterPro" id="IPR016053">
    <property type="entry name" value="Haem_Oase-like"/>
</dbReference>
<evidence type="ECO:0000256" key="2">
    <source>
        <dbReference type="ARBA" id="ARBA00006134"/>
    </source>
</evidence>
<evidence type="ECO:0000256" key="3">
    <source>
        <dbReference type="ARBA" id="ARBA00012360"/>
    </source>
</evidence>
<evidence type="ECO:0000313" key="22">
    <source>
        <dbReference type="EMBL" id="CAD5316769.1"/>
    </source>
</evidence>
<evidence type="ECO:0000313" key="23">
    <source>
        <dbReference type="Proteomes" id="UP000516314"/>
    </source>
</evidence>
<dbReference type="PRINTS" id="PR00633">
    <property type="entry name" value="RCCNDNSATION"/>
</dbReference>
<dbReference type="SUPFAM" id="SSF50729">
    <property type="entry name" value="PH domain-like"/>
    <property type="match status" value="1"/>
</dbReference>
<feature type="domain" description="FYVE-type" evidence="20">
    <location>
        <begin position="840"/>
        <end position="902"/>
    </location>
</feature>
<dbReference type="PROSITE" id="PS50178">
    <property type="entry name" value="ZF_FYVE"/>
    <property type="match status" value="1"/>
</dbReference>
<dbReference type="InterPro" id="IPR017455">
    <property type="entry name" value="Znf_FYVE-rel"/>
</dbReference>
<evidence type="ECO:0000256" key="4">
    <source>
        <dbReference type="ARBA" id="ARBA00022528"/>
    </source>
</evidence>
<dbReference type="PROSITE" id="PS50012">
    <property type="entry name" value="RCC1_3"/>
    <property type="match status" value="7"/>
</dbReference>
<evidence type="ECO:0000259" key="21">
    <source>
        <dbReference type="PROSITE" id="PS51514"/>
    </source>
</evidence>
<accession>A0A7G2E7R8</accession>
<dbReference type="PROSITE" id="PS00626">
    <property type="entry name" value="RCC1_2"/>
    <property type="match status" value="3"/>
</dbReference>
<dbReference type="InterPro" id="IPR011993">
    <property type="entry name" value="PH-like_dom_sf"/>
</dbReference>
<dbReference type="EMBL" id="LR881466">
    <property type="protein sequence ID" value="CAD5316769.1"/>
    <property type="molecule type" value="Genomic_DNA"/>
</dbReference>
<evidence type="ECO:0000256" key="11">
    <source>
        <dbReference type="ARBA" id="ARBA00022833"/>
    </source>
</evidence>
<evidence type="ECO:0000256" key="18">
    <source>
        <dbReference type="SAM" id="MobiDB-lite"/>
    </source>
</evidence>
<comment type="similarity">
    <text evidence="2">Belongs to the heme oxygenase family.</text>
</comment>
<feature type="repeat" description="RCC1" evidence="17">
    <location>
        <begin position="449"/>
        <end position="507"/>
    </location>
</feature>
<dbReference type="InterPro" id="IPR002051">
    <property type="entry name" value="Haem_Oase"/>
</dbReference>
<dbReference type="CDD" id="cd13365">
    <property type="entry name" value="PH_PLC_plant-like"/>
    <property type="match status" value="1"/>
</dbReference>
<dbReference type="PROSITE" id="PS51514">
    <property type="entry name" value="BRX"/>
    <property type="match status" value="1"/>
</dbReference>
<feature type="repeat" description="RCC1" evidence="17">
    <location>
        <begin position="508"/>
        <end position="559"/>
    </location>
</feature>
<feature type="compositionally biased region" description="Polar residues" evidence="18">
    <location>
        <begin position="1131"/>
        <end position="1160"/>
    </location>
</feature>
<evidence type="ECO:0000256" key="19">
    <source>
        <dbReference type="SAM" id="Phobius"/>
    </source>
</evidence>
<dbReference type="InterPro" id="IPR000306">
    <property type="entry name" value="Znf_FYVE"/>
</dbReference>
<comment type="subcellular location">
    <subcellularLocation>
        <location evidence="1">Plastid</location>
        <location evidence="1">Chloroplast</location>
    </subcellularLocation>
</comment>
<feature type="repeat" description="RCC1" evidence="17">
    <location>
        <begin position="560"/>
        <end position="614"/>
    </location>
</feature>
<keyword evidence="19" id="KW-1133">Transmembrane helix</keyword>
<feature type="region of interest" description="Disordered" evidence="18">
    <location>
        <begin position="1106"/>
        <end position="1176"/>
    </location>
</feature>
<dbReference type="SUPFAM" id="SSF57903">
    <property type="entry name" value="FYVE/PHD zinc finger"/>
    <property type="match status" value="1"/>
</dbReference>
<evidence type="ECO:0000256" key="14">
    <source>
        <dbReference type="ARBA" id="ARBA00023004"/>
    </source>
</evidence>
<dbReference type="InterPro" id="IPR001849">
    <property type="entry name" value="PH_domain"/>
</dbReference>
<dbReference type="Pfam" id="PF16457">
    <property type="entry name" value="PH_12"/>
    <property type="match status" value="1"/>
</dbReference>
<proteinExistence type="inferred from homology"/>
<dbReference type="SUPFAM" id="SSF48613">
    <property type="entry name" value="Heme oxygenase-like"/>
    <property type="match status" value="1"/>
</dbReference>
<dbReference type="EC" id="1.14.14.18" evidence="3"/>